<dbReference type="PANTHER" id="PTHR36974">
    <property type="entry name" value="MEMBRANE PROTEIN-RELATED"/>
    <property type="match status" value="1"/>
</dbReference>
<name>A0A5R8KHR8_9BACT</name>
<dbReference type="RefSeq" id="WP_138084862.1">
    <property type="nucleotide sequence ID" value="NZ_VAUV01000003.1"/>
</dbReference>
<protein>
    <submittedName>
        <fullName evidence="6">DoxX family membrane protein</fullName>
    </submittedName>
</protein>
<dbReference type="AlphaFoldDB" id="A0A5R8KHR8"/>
<dbReference type="Proteomes" id="UP000306196">
    <property type="component" value="Unassembled WGS sequence"/>
</dbReference>
<evidence type="ECO:0000256" key="4">
    <source>
        <dbReference type="ARBA" id="ARBA00023136"/>
    </source>
</evidence>
<dbReference type="OrthoDB" id="327939at2"/>
<evidence type="ECO:0000256" key="5">
    <source>
        <dbReference type="SAM" id="Phobius"/>
    </source>
</evidence>
<dbReference type="InterPro" id="IPR032808">
    <property type="entry name" value="DoxX"/>
</dbReference>
<dbReference type="Pfam" id="PF07681">
    <property type="entry name" value="DoxX"/>
    <property type="match status" value="1"/>
</dbReference>
<dbReference type="GO" id="GO:0016020">
    <property type="term" value="C:membrane"/>
    <property type="evidence" value="ECO:0007669"/>
    <property type="project" value="UniProtKB-SubCell"/>
</dbReference>
<feature type="transmembrane region" description="Helical" evidence="5">
    <location>
        <begin position="71"/>
        <end position="91"/>
    </location>
</feature>
<evidence type="ECO:0000313" key="7">
    <source>
        <dbReference type="Proteomes" id="UP000306196"/>
    </source>
</evidence>
<keyword evidence="4 5" id="KW-0472">Membrane</keyword>
<comment type="subcellular location">
    <subcellularLocation>
        <location evidence="1">Membrane</location>
        <topology evidence="1">Multi-pass membrane protein</topology>
    </subcellularLocation>
</comment>
<keyword evidence="3 5" id="KW-1133">Transmembrane helix</keyword>
<accession>A0A5R8KHR8</accession>
<organism evidence="6 7">
    <name type="scientific">Phragmitibacter flavus</name>
    <dbReference type="NCBI Taxonomy" id="2576071"/>
    <lineage>
        <taxon>Bacteria</taxon>
        <taxon>Pseudomonadati</taxon>
        <taxon>Verrucomicrobiota</taxon>
        <taxon>Verrucomicrobiia</taxon>
        <taxon>Verrucomicrobiales</taxon>
        <taxon>Verrucomicrobiaceae</taxon>
        <taxon>Phragmitibacter</taxon>
    </lineage>
</organism>
<reference evidence="6 7" key="1">
    <citation type="submission" date="2019-05" db="EMBL/GenBank/DDBJ databases">
        <title>Verrucobacter flavum gen. nov., sp. nov. a new member of the family Verrucomicrobiaceae.</title>
        <authorList>
            <person name="Szuroczki S."/>
            <person name="Abbaszade G."/>
            <person name="Szabo A."/>
            <person name="Felfoldi T."/>
            <person name="Schumann P."/>
            <person name="Boka K."/>
            <person name="Keki Z."/>
            <person name="Toumi M."/>
            <person name="Toth E."/>
        </authorList>
    </citation>
    <scope>NUCLEOTIDE SEQUENCE [LARGE SCALE GENOMIC DNA]</scope>
    <source>
        <strain evidence="6 7">MG-N-17</strain>
    </source>
</reference>
<dbReference type="EMBL" id="VAUV01000003">
    <property type="protein sequence ID" value="TLD71858.1"/>
    <property type="molecule type" value="Genomic_DNA"/>
</dbReference>
<feature type="transmembrane region" description="Helical" evidence="5">
    <location>
        <begin position="97"/>
        <end position="118"/>
    </location>
</feature>
<comment type="caution">
    <text evidence="6">The sequence shown here is derived from an EMBL/GenBank/DDBJ whole genome shotgun (WGS) entry which is preliminary data.</text>
</comment>
<feature type="transmembrane region" description="Helical" evidence="5">
    <location>
        <begin position="41"/>
        <end position="59"/>
    </location>
</feature>
<gene>
    <name evidence="6" type="ORF">FEM03_03790</name>
</gene>
<evidence type="ECO:0000256" key="2">
    <source>
        <dbReference type="ARBA" id="ARBA00022692"/>
    </source>
</evidence>
<evidence type="ECO:0000256" key="1">
    <source>
        <dbReference type="ARBA" id="ARBA00004141"/>
    </source>
</evidence>
<proteinExistence type="predicted"/>
<evidence type="ECO:0000313" key="6">
    <source>
        <dbReference type="EMBL" id="TLD71858.1"/>
    </source>
</evidence>
<keyword evidence="2 5" id="KW-0812">Transmembrane</keyword>
<dbReference type="PANTHER" id="PTHR36974:SF1">
    <property type="entry name" value="DOXX FAMILY MEMBRANE PROTEIN"/>
    <property type="match status" value="1"/>
</dbReference>
<evidence type="ECO:0000256" key="3">
    <source>
        <dbReference type="ARBA" id="ARBA00022989"/>
    </source>
</evidence>
<sequence>MWRRIFRWLLAVFFVVAGVNHFLNPAPYLAMMPKYLPWPEFLHLMAGVVEVVAGVAVLIPRLRRLAGWGMMAILVAVFPANVQIAMFGWPGYDIPNWVLWARLPFQLVFMVWVWWTCLARGANGRR</sequence>
<keyword evidence="7" id="KW-1185">Reference proteome</keyword>